<feature type="non-terminal residue" evidence="2">
    <location>
        <position position="1"/>
    </location>
</feature>
<reference evidence="2" key="1">
    <citation type="journal article" date="2016" name="Gigascience">
        <title>De novo construction of an expanded transcriptome assembly for the western tarnished plant bug, Lygus hesperus.</title>
        <authorList>
            <person name="Tassone E.E."/>
            <person name="Geib S.M."/>
            <person name="Hall B."/>
            <person name="Fabrick J.A."/>
            <person name="Brent C.S."/>
            <person name="Hull J.J."/>
        </authorList>
    </citation>
    <scope>NUCLEOTIDE SEQUENCE</scope>
</reference>
<evidence type="ECO:0000313" key="2">
    <source>
        <dbReference type="EMBL" id="JAP97462.1"/>
    </source>
</evidence>
<gene>
    <name evidence="2" type="ORF">g.19621</name>
</gene>
<accession>A0A146KLN4</accession>
<protein>
    <submittedName>
        <fullName evidence="2">Uncharacterized protein</fullName>
    </submittedName>
</protein>
<sequence>CTKFSRPEFSIFVFDILREIPSLLYSPRMHLLHLRPSSNVGNGGLRASNMNSSSTGDNSAGGNSTDGSSTNSSGGNYLTYNEKYNTIEIVEEKFRKHGGF</sequence>
<dbReference type="EMBL" id="GDHC01021166">
    <property type="protein sequence ID" value="JAP97462.1"/>
    <property type="molecule type" value="Transcribed_RNA"/>
</dbReference>
<name>A0A146KLN4_LYGHE</name>
<organism evidence="2">
    <name type="scientific">Lygus hesperus</name>
    <name type="common">Western plant bug</name>
    <dbReference type="NCBI Taxonomy" id="30085"/>
    <lineage>
        <taxon>Eukaryota</taxon>
        <taxon>Metazoa</taxon>
        <taxon>Ecdysozoa</taxon>
        <taxon>Arthropoda</taxon>
        <taxon>Hexapoda</taxon>
        <taxon>Insecta</taxon>
        <taxon>Pterygota</taxon>
        <taxon>Neoptera</taxon>
        <taxon>Paraneoptera</taxon>
        <taxon>Hemiptera</taxon>
        <taxon>Heteroptera</taxon>
        <taxon>Panheteroptera</taxon>
        <taxon>Cimicomorpha</taxon>
        <taxon>Miridae</taxon>
        <taxon>Mirini</taxon>
        <taxon>Lygus</taxon>
    </lineage>
</organism>
<feature type="region of interest" description="Disordered" evidence="1">
    <location>
        <begin position="36"/>
        <end position="78"/>
    </location>
</feature>
<proteinExistence type="predicted"/>
<dbReference type="AlphaFoldDB" id="A0A146KLN4"/>
<evidence type="ECO:0000256" key="1">
    <source>
        <dbReference type="SAM" id="MobiDB-lite"/>
    </source>
</evidence>
<feature type="compositionally biased region" description="Low complexity" evidence="1">
    <location>
        <begin position="56"/>
        <end position="76"/>
    </location>
</feature>